<dbReference type="CDD" id="cd09731">
    <property type="entry name" value="Cse2_I-E"/>
    <property type="match status" value="1"/>
</dbReference>
<organism evidence="2 3">
    <name type="scientific">Nostocoides vanveenii</name>
    <dbReference type="NCBI Taxonomy" id="330835"/>
    <lineage>
        <taxon>Bacteria</taxon>
        <taxon>Bacillati</taxon>
        <taxon>Actinomycetota</taxon>
        <taxon>Actinomycetes</taxon>
        <taxon>Micrococcales</taxon>
        <taxon>Intrasporangiaceae</taxon>
        <taxon>Nostocoides</taxon>
    </lineage>
</organism>
<dbReference type="EMBL" id="BAAAPN010000029">
    <property type="protein sequence ID" value="GAA1752855.1"/>
    <property type="molecule type" value="Genomic_DNA"/>
</dbReference>
<dbReference type="RefSeq" id="WP_344063264.1">
    <property type="nucleotide sequence ID" value="NZ_BAAAPN010000029.1"/>
</dbReference>
<dbReference type="InterPro" id="IPR013382">
    <property type="entry name" value="CRISPR-assoc_prot_Cse2"/>
</dbReference>
<gene>
    <name evidence="2" type="ORF">GCM10009810_11010</name>
</gene>
<dbReference type="Gene3D" id="1.10.520.40">
    <property type="entry name" value="CRISPR-associated protein Cse2"/>
    <property type="match status" value="1"/>
</dbReference>
<proteinExistence type="predicted"/>
<dbReference type="InterPro" id="IPR038287">
    <property type="entry name" value="Cse2_sf"/>
</dbReference>
<dbReference type="Pfam" id="PF09485">
    <property type="entry name" value="CRISPR_Cse2"/>
    <property type="match status" value="1"/>
</dbReference>
<evidence type="ECO:0008006" key="4">
    <source>
        <dbReference type="Google" id="ProtNLM"/>
    </source>
</evidence>
<keyword evidence="3" id="KW-1185">Reference proteome</keyword>
<name>A0ABN2KCJ2_9MICO</name>
<dbReference type="NCBIfam" id="TIGR02548">
    <property type="entry name" value="casB_cse2"/>
    <property type="match status" value="1"/>
</dbReference>
<sequence length="228" mass="25164">MTTATTSRRNTERKLARLVGIRVTTLQRGMDAESARTDSATRATLARLRRLDPGNLGDDTDSWALTMDLLPADLLGRTDQPSPAERAAQASLVLFATHAQSARQAVHVRERPLGLAIRQLAESRDADDLMGGPVMARFHSLGRAQTYDQLMTHLRGIVQILRAESIPLDYGSLAADLYRWQQPGGIPIVRLRWGRGFHRTSTKNPSNDTPDTIPPLLTDAESETAHVR</sequence>
<dbReference type="Proteomes" id="UP001501475">
    <property type="component" value="Unassembled WGS sequence"/>
</dbReference>
<evidence type="ECO:0000313" key="2">
    <source>
        <dbReference type="EMBL" id="GAA1752855.1"/>
    </source>
</evidence>
<evidence type="ECO:0000313" key="3">
    <source>
        <dbReference type="Proteomes" id="UP001501475"/>
    </source>
</evidence>
<comment type="caution">
    <text evidence="2">The sequence shown here is derived from an EMBL/GenBank/DDBJ whole genome shotgun (WGS) entry which is preliminary data.</text>
</comment>
<protein>
    <recommendedName>
        <fullName evidence="4">Type I-E CRISPR-associated protein Cse2/CasB</fullName>
    </recommendedName>
</protein>
<accession>A0ABN2KCJ2</accession>
<feature type="region of interest" description="Disordered" evidence="1">
    <location>
        <begin position="199"/>
        <end position="228"/>
    </location>
</feature>
<reference evidence="2 3" key="1">
    <citation type="journal article" date="2019" name="Int. J. Syst. Evol. Microbiol.">
        <title>The Global Catalogue of Microorganisms (GCM) 10K type strain sequencing project: providing services to taxonomists for standard genome sequencing and annotation.</title>
        <authorList>
            <consortium name="The Broad Institute Genomics Platform"/>
            <consortium name="The Broad Institute Genome Sequencing Center for Infectious Disease"/>
            <person name="Wu L."/>
            <person name="Ma J."/>
        </authorList>
    </citation>
    <scope>NUCLEOTIDE SEQUENCE [LARGE SCALE GENOMIC DNA]</scope>
    <source>
        <strain evidence="2 3">JCM 15591</strain>
    </source>
</reference>
<evidence type="ECO:0000256" key="1">
    <source>
        <dbReference type="SAM" id="MobiDB-lite"/>
    </source>
</evidence>